<dbReference type="AlphaFoldDB" id="A0A840E4U9"/>
<accession>A0A840E4U9</accession>
<dbReference type="Proteomes" id="UP000576209">
    <property type="component" value="Unassembled WGS sequence"/>
</dbReference>
<evidence type="ECO:0000313" key="3">
    <source>
        <dbReference type="Proteomes" id="UP000576209"/>
    </source>
</evidence>
<protein>
    <recommendedName>
        <fullName evidence="4">DUF4249 domain-containing protein</fullName>
    </recommendedName>
</protein>
<keyword evidence="3" id="KW-1185">Reference proteome</keyword>
<feature type="signal peptide" evidence="1">
    <location>
        <begin position="1"/>
        <end position="26"/>
    </location>
</feature>
<evidence type="ECO:0008006" key="4">
    <source>
        <dbReference type="Google" id="ProtNLM"/>
    </source>
</evidence>
<organism evidence="2 3">
    <name type="scientific">Neolewinella aquimaris</name>
    <dbReference type="NCBI Taxonomy" id="1835722"/>
    <lineage>
        <taxon>Bacteria</taxon>
        <taxon>Pseudomonadati</taxon>
        <taxon>Bacteroidota</taxon>
        <taxon>Saprospiria</taxon>
        <taxon>Saprospirales</taxon>
        <taxon>Lewinellaceae</taxon>
        <taxon>Neolewinella</taxon>
    </lineage>
</organism>
<name>A0A840E4U9_9BACT</name>
<dbReference type="Pfam" id="PF14054">
    <property type="entry name" value="DUF4249"/>
    <property type="match status" value="1"/>
</dbReference>
<comment type="caution">
    <text evidence="2">The sequence shown here is derived from an EMBL/GenBank/DDBJ whole genome shotgun (WGS) entry which is preliminary data.</text>
</comment>
<dbReference type="RefSeq" id="WP_183494370.1">
    <property type="nucleotide sequence ID" value="NZ_JACIFF010000001.1"/>
</dbReference>
<gene>
    <name evidence="2" type="ORF">GGR28_000748</name>
</gene>
<proteinExistence type="predicted"/>
<keyword evidence="1" id="KW-0732">Signal</keyword>
<dbReference type="InterPro" id="IPR025345">
    <property type="entry name" value="DUF4249"/>
</dbReference>
<evidence type="ECO:0000313" key="2">
    <source>
        <dbReference type="EMBL" id="MBB4078147.1"/>
    </source>
</evidence>
<reference evidence="2 3" key="1">
    <citation type="submission" date="2020-08" db="EMBL/GenBank/DDBJ databases">
        <title>Genomic Encyclopedia of Type Strains, Phase IV (KMG-IV): sequencing the most valuable type-strain genomes for metagenomic binning, comparative biology and taxonomic classification.</title>
        <authorList>
            <person name="Goeker M."/>
        </authorList>
    </citation>
    <scope>NUCLEOTIDE SEQUENCE [LARGE SCALE GENOMIC DNA]</scope>
    <source>
        <strain evidence="2 3">DSM 105137</strain>
    </source>
</reference>
<dbReference type="PROSITE" id="PS51257">
    <property type="entry name" value="PROKAR_LIPOPROTEIN"/>
    <property type="match status" value="1"/>
</dbReference>
<evidence type="ECO:0000256" key="1">
    <source>
        <dbReference type="SAM" id="SignalP"/>
    </source>
</evidence>
<sequence length="308" mass="33953">MRIFAYYLRCCTVAAGCCLTLLFACEEPVELNIDIPKSRLVINSNFYPNELVVLRISSTRPIGGVSHANIDNAEVSLFEGTELAESLEYLPDPETAGAGSYRTKVFRPKVGQQYTIHVAAEGYDPVTAVSSIPDPIAITSIAINGLTKMTVDDLTTYDYSLLIDYADPVEETNYYDLRIYQEVIGYKMSAKGDTVRQSAYLKSVGTPTRAAGQGATVSVLLRDKCQMNAIEVHLQSQLDASRELPGEIVAELRTVSPEYYFYKRSLLGYEGTSLPLNEPVILFNNVDQGLGVFAGYNSVQQKLLLLPE</sequence>
<feature type="chain" id="PRO_5032349197" description="DUF4249 domain-containing protein" evidence="1">
    <location>
        <begin position="27"/>
        <end position="308"/>
    </location>
</feature>
<dbReference type="EMBL" id="JACIFF010000001">
    <property type="protein sequence ID" value="MBB4078147.1"/>
    <property type="molecule type" value="Genomic_DNA"/>
</dbReference>